<comment type="caution">
    <text evidence="2">The sequence shown here is derived from an EMBL/GenBank/DDBJ whole genome shotgun (WGS) entry which is preliminary data.</text>
</comment>
<feature type="region of interest" description="Disordered" evidence="1">
    <location>
        <begin position="376"/>
        <end position="501"/>
    </location>
</feature>
<organism evidence="2 3">
    <name type="scientific">Mycena metata</name>
    <dbReference type="NCBI Taxonomy" id="1033252"/>
    <lineage>
        <taxon>Eukaryota</taxon>
        <taxon>Fungi</taxon>
        <taxon>Dikarya</taxon>
        <taxon>Basidiomycota</taxon>
        <taxon>Agaricomycotina</taxon>
        <taxon>Agaricomycetes</taxon>
        <taxon>Agaricomycetidae</taxon>
        <taxon>Agaricales</taxon>
        <taxon>Marasmiineae</taxon>
        <taxon>Mycenaceae</taxon>
        <taxon>Mycena</taxon>
    </lineage>
</organism>
<feature type="compositionally biased region" description="Pro residues" evidence="1">
    <location>
        <begin position="399"/>
        <end position="408"/>
    </location>
</feature>
<dbReference type="EMBL" id="JARKIB010000009">
    <property type="protein sequence ID" value="KAJ7776209.1"/>
    <property type="molecule type" value="Genomic_DNA"/>
</dbReference>
<feature type="compositionally biased region" description="Low complexity" evidence="1">
    <location>
        <begin position="464"/>
        <end position="477"/>
    </location>
</feature>
<evidence type="ECO:0000313" key="2">
    <source>
        <dbReference type="EMBL" id="KAJ7776209.1"/>
    </source>
</evidence>
<proteinExistence type="predicted"/>
<keyword evidence="3" id="KW-1185">Reference proteome</keyword>
<dbReference type="Proteomes" id="UP001215598">
    <property type="component" value="Unassembled WGS sequence"/>
</dbReference>
<feature type="compositionally biased region" description="Polar residues" evidence="1">
    <location>
        <begin position="377"/>
        <end position="395"/>
    </location>
</feature>
<evidence type="ECO:0000256" key="1">
    <source>
        <dbReference type="SAM" id="MobiDB-lite"/>
    </source>
</evidence>
<accession>A0AAD7K3B0</accession>
<protein>
    <submittedName>
        <fullName evidence="2">Uncharacterized protein</fullName>
    </submittedName>
</protein>
<dbReference type="AlphaFoldDB" id="A0AAD7K3B0"/>
<evidence type="ECO:0000313" key="3">
    <source>
        <dbReference type="Proteomes" id="UP001215598"/>
    </source>
</evidence>
<reference evidence="2" key="1">
    <citation type="submission" date="2023-03" db="EMBL/GenBank/DDBJ databases">
        <title>Massive genome expansion in bonnet fungi (Mycena s.s.) driven by repeated elements and novel gene families across ecological guilds.</title>
        <authorList>
            <consortium name="Lawrence Berkeley National Laboratory"/>
            <person name="Harder C.B."/>
            <person name="Miyauchi S."/>
            <person name="Viragh M."/>
            <person name="Kuo A."/>
            <person name="Thoen E."/>
            <person name="Andreopoulos B."/>
            <person name="Lu D."/>
            <person name="Skrede I."/>
            <person name="Drula E."/>
            <person name="Henrissat B."/>
            <person name="Morin E."/>
            <person name="Kohler A."/>
            <person name="Barry K."/>
            <person name="LaButti K."/>
            <person name="Morin E."/>
            <person name="Salamov A."/>
            <person name="Lipzen A."/>
            <person name="Mereny Z."/>
            <person name="Hegedus B."/>
            <person name="Baldrian P."/>
            <person name="Stursova M."/>
            <person name="Weitz H."/>
            <person name="Taylor A."/>
            <person name="Grigoriev I.V."/>
            <person name="Nagy L.G."/>
            <person name="Martin F."/>
            <person name="Kauserud H."/>
        </authorList>
    </citation>
    <scope>NUCLEOTIDE SEQUENCE</scope>
    <source>
        <strain evidence="2">CBHHK182m</strain>
    </source>
</reference>
<sequence length="501" mass="55843">MAKGQFSALQNAHIASFFPDFVKEMDKGVTGAGLTRWKQTTASNILDSPLFLNLDIVKFKRQTWYEMVVRKFTNYRNQVYLKSEDAHRRTLTVAQLKKANPLLKFSSLKTGRELFALDHHDTITHTAKQRALDTNSNSPAGVYQTVLKEHWDALSSDEQGHWNDLAEAQGGDIGNNQREFATNLTLALRDLCQGRLLGDAEMVLFYGFREPNGGDLIAGIIQAHSAHNHIHFGGTPEELELHHGKAWADFAERVIPRPVISNPLLPRNSNNEPVFPLIAIDTVPIADMRMLLTDYFNECWVDQNPGIEVPWEAIASDPAKYYNTSETYFSIKLDHPQNLSIVQTLTLVEGFLVTSVMSSPKPFQFLHQGMVLVPDTPRTTPIPSRTVTPVPSLSATPEIPEPPSPPRAQIPQASVQDPTVPKPQRKRKAAAAANPKAIKKSKSEVDTVPVPRKSERAKKAKNDTGTTPKTKPTTARKAAGKRWDYVDEDGNKIDKEGNRLL</sequence>
<name>A0AAD7K3B0_9AGAR</name>
<feature type="compositionally biased region" description="Basic and acidic residues" evidence="1">
    <location>
        <begin position="481"/>
        <end position="501"/>
    </location>
</feature>
<gene>
    <name evidence="2" type="ORF">B0H16DRAFT_1712588</name>
</gene>